<dbReference type="GO" id="GO:0032259">
    <property type="term" value="P:methylation"/>
    <property type="evidence" value="ECO:0007669"/>
    <property type="project" value="UniProtKB-KW"/>
</dbReference>
<dbReference type="InterPro" id="IPR036217">
    <property type="entry name" value="MethylDNA_cys_MeTrfase_DNAb"/>
</dbReference>
<dbReference type="InterPro" id="IPR014048">
    <property type="entry name" value="MethylDNA_cys_MeTrfase_DNA-bd"/>
</dbReference>
<dbReference type="Proteomes" id="UP000610966">
    <property type="component" value="Unassembled WGS sequence"/>
</dbReference>
<dbReference type="EMBL" id="BOOG01000022">
    <property type="protein sequence ID" value="GIH70463.1"/>
    <property type="molecule type" value="Genomic_DNA"/>
</dbReference>
<dbReference type="PROSITE" id="PS00374">
    <property type="entry name" value="MGMT"/>
    <property type="match status" value="1"/>
</dbReference>
<dbReference type="Pfam" id="PF01035">
    <property type="entry name" value="DNA_binding_1"/>
    <property type="match status" value="1"/>
</dbReference>
<dbReference type="InterPro" id="IPR001497">
    <property type="entry name" value="MethylDNA_cys_MeTrfase_AS"/>
</dbReference>
<keyword evidence="3" id="KW-0808">Transferase</keyword>
<protein>
    <submittedName>
        <fullName evidence="8">Putative methylated-DNA:protein-cysteine methyltransferase</fullName>
    </submittedName>
</protein>
<dbReference type="NCBIfam" id="TIGR00589">
    <property type="entry name" value="ogt"/>
    <property type="match status" value="1"/>
</dbReference>
<evidence type="ECO:0000313" key="9">
    <source>
        <dbReference type="Proteomes" id="UP000610966"/>
    </source>
</evidence>
<keyword evidence="5" id="KW-0234">DNA repair</keyword>
<evidence type="ECO:0000256" key="6">
    <source>
        <dbReference type="ARBA" id="ARBA00049348"/>
    </source>
</evidence>
<dbReference type="AlphaFoldDB" id="A0A8J3R8K3"/>
<name>A0A8J3R8K3_9ACTN</name>
<dbReference type="PANTHER" id="PTHR10815">
    <property type="entry name" value="METHYLATED-DNA--PROTEIN-CYSTEINE METHYLTRANSFERASE"/>
    <property type="match status" value="1"/>
</dbReference>
<keyword evidence="4" id="KW-0227">DNA damage</keyword>
<gene>
    <name evidence="8" type="ORF">Mth01_27160</name>
</gene>
<dbReference type="InterPro" id="IPR036388">
    <property type="entry name" value="WH-like_DNA-bd_sf"/>
</dbReference>
<dbReference type="CDD" id="cd06445">
    <property type="entry name" value="ATase"/>
    <property type="match status" value="1"/>
</dbReference>
<comment type="catalytic activity">
    <reaction evidence="6">
        <text>a 6-O-methyl-2'-deoxyguanosine in DNA + L-cysteinyl-[protein] = S-methyl-L-cysteinyl-[protein] + a 2'-deoxyguanosine in DNA</text>
        <dbReference type="Rhea" id="RHEA:24000"/>
        <dbReference type="Rhea" id="RHEA-COMP:10131"/>
        <dbReference type="Rhea" id="RHEA-COMP:10132"/>
        <dbReference type="Rhea" id="RHEA-COMP:11367"/>
        <dbReference type="Rhea" id="RHEA-COMP:11368"/>
        <dbReference type="ChEBI" id="CHEBI:29950"/>
        <dbReference type="ChEBI" id="CHEBI:82612"/>
        <dbReference type="ChEBI" id="CHEBI:85445"/>
        <dbReference type="ChEBI" id="CHEBI:85448"/>
        <dbReference type="EC" id="2.1.1.63"/>
    </reaction>
</comment>
<organism evidence="8 9">
    <name type="scientific">Sphaerimonospora thailandensis</name>
    <dbReference type="NCBI Taxonomy" id="795644"/>
    <lineage>
        <taxon>Bacteria</taxon>
        <taxon>Bacillati</taxon>
        <taxon>Actinomycetota</taxon>
        <taxon>Actinomycetes</taxon>
        <taxon>Streptosporangiales</taxon>
        <taxon>Streptosporangiaceae</taxon>
        <taxon>Sphaerimonospora</taxon>
    </lineage>
</organism>
<dbReference type="GO" id="GO:0003908">
    <property type="term" value="F:methylated-DNA-[protein]-cysteine S-methyltransferase activity"/>
    <property type="evidence" value="ECO:0007669"/>
    <property type="project" value="UniProtKB-EC"/>
</dbReference>
<dbReference type="SUPFAM" id="SSF46767">
    <property type="entry name" value="Methylated DNA-protein cysteine methyltransferase, C-terminal domain"/>
    <property type="match status" value="1"/>
</dbReference>
<evidence type="ECO:0000256" key="3">
    <source>
        <dbReference type="ARBA" id="ARBA00022679"/>
    </source>
</evidence>
<feature type="domain" description="Methylated-DNA-[protein]-cysteine S-methyltransferase DNA binding" evidence="7">
    <location>
        <begin position="85"/>
        <end position="164"/>
    </location>
</feature>
<dbReference type="PANTHER" id="PTHR10815:SF13">
    <property type="entry name" value="METHYLATED-DNA--PROTEIN-CYSTEINE METHYLTRANSFERASE"/>
    <property type="match status" value="1"/>
</dbReference>
<proteinExistence type="predicted"/>
<reference evidence="8" key="1">
    <citation type="submission" date="2021-01" db="EMBL/GenBank/DDBJ databases">
        <title>Whole genome shotgun sequence of Sphaerimonospora thailandensis NBRC 107569.</title>
        <authorList>
            <person name="Komaki H."/>
            <person name="Tamura T."/>
        </authorList>
    </citation>
    <scope>NUCLEOTIDE SEQUENCE</scope>
    <source>
        <strain evidence="8">NBRC 107569</strain>
    </source>
</reference>
<comment type="caution">
    <text evidence="8">The sequence shown here is derived from an EMBL/GenBank/DDBJ whole genome shotgun (WGS) entry which is preliminary data.</text>
</comment>
<accession>A0A8J3R8K3</accession>
<dbReference type="RefSeq" id="WP_239089630.1">
    <property type="nucleotide sequence ID" value="NZ_BOOG01000022.1"/>
</dbReference>
<dbReference type="Gene3D" id="1.10.10.10">
    <property type="entry name" value="Winged helix-like DNA-binding domain superfamily/Winged helix DNA-binding domain"/>
    <property type="match status" value="1"/>
</dbReference>
<dbReference type="GO" id="GO:0006281">
    <property type="term" value="P:DNA repair"/>
    <property type="evidence" value="ECO:0007669"/>
    <property type="project" value="UniProtKB-KW"/>
</dbReference>
<evidence type="ECO:0000259" key="7">
    <source>
        <dbReference type="Pfam" id="PF01035"/>
    </source>
</evidence>
<evidence type="ECO:0000256" key="1">
    <source>
        <dbReference type="ARBA" id="ARBA00001286"/>
    </source>
</evidence>
<keyword evidence="9" id="KW-1185">Reference proteome</keyword>
<sequence length="172" mass="18284">MQVIIAQVVPTPVGPLSILARDGVLVAGGFTADPREMFVRLPPALRDLALEEGDLADAAQAVRDYLDGELGALDRIPVEQPGTPTRQRLYEALRAVPAGATVSYGLLAEKAGLPRTAARAAGSACAQNLIAPFVPCHRVLPSSGGYGGYYYGTHVKEWLLAHEHRSRESDKG</sequence>
<evidence type="ECO:0000256" key="5">
    <source>
        <dbReference type="ARBA" id="ARBA00023204"/>
    </source>
</evidence>
<evidence type="ECO:0000313" key="8">
    <source>
        <dbReference type="EMBL" id="GIH70463.1"/>
    </source>
</evidence>
<evidence type="ECO:0000256" key="4">
    <source>
        <dbReference type="ARBA" id="ARBA00022763"/>
    </source>
</evidence>
<keyword evidence="2 8" id="KW-0489">Methyltransferase</keyword>
<comment type="catalytic activity">
    <reaction evidence="1">
        <text>a 4-O-methyl-thymidine in DNA + L-cysteinyl-[protein] = a thymidine in DNA + S-methyl-L-cysteinyl-[protein]</text>
        <dbReference type="Rhea" id="RHEA:53428"/>
        <dbReference type="Rhea" id="RHEA-COMP:10131"/>
        <dbReference type="Rhea" id="RHEA-COMP:10132"/>
        <dbReference type="Rhea" id="RHEA-COMP:13555"/>
        <dbReference type="Rhea" id="RHEA-COMP:13556"/>
        <dbReference type="ChEBI" id="CHEBI:29950"/>
        <dbReference type="ChEBI" id="CHEBI:82612"/>
        <dbReference type="ChEBI" id="CHEBI:137386"/>
        <dbReference type="ChEBI" id="CHEBI:137387"/>
        <dbReference type="EC" id="2.1.1.63"/>
    </reaction>
</comment>
<evidence type="ECO:0000256" key="2">
    <source>
        <dbReference type="ARBA" id="ARBA00022603"/>
    </source>
</evidence>